<evidence type="ECO:0000259" key="1">
    <source>
        <dbReference type="PROSITE" id="PS50109"/>
    </source>
</evidence>
<dbReference type="Pfam" id="PF07568">
    <property type="entry name" value="HisKA_2"/>
    <property type="match status" value="1"/>
</dbReference>
<dbReference type="InterPro" id="IPR011495">
    <property type="entry name" value="Sig_transdc_His_kin_sub2_dim/P"/>
</dbReference>
<dbReference type="AlphaFoldDB" id="A0A0F9JEB7"/>
<dbReference type="Pfam" id="PF02518">
    <property type="entry name" value="HATPase_c"/>
    <property type="match status" value="1"/>
</dbReference>
<evidence type="ECO:0000313" key="2">
    <source>
        <dbReference type="EMBL" id="KKM67948.1"/>
    </source>
</evidence>
<dbReference type="PANTHER" id="PTHR43065:SF23">
    <property type="entry name" value="SENSOR HISTIDINE KINASE PDTAS"/>
    <property type="match status" value="1"/>
</dbReference>
<sequence>MESQNRIKSMALIHDRLYQSEDFVNVNFRNYVEDLSNNLFVVYDVNPDNITLQMNIEDVRIGLDNAVPCGLILNELLTNSLKHAFEDTAAGELMVEIKRYKSDKIQMIVSDNGCGIPHNIDIETADTMGMRIVNALVDQLDGTMEVHNSGGTAFIINF</sequence>
<dbReference type="InterPro" id="IPR003594">
    <property type="entry name" value="HATPase_dom"/>
</dbReference>
<name>A0A0F9JEB7_9ZZZZ</name>
<dbReference type="Gene3D" id="3.30.565.10">
    <property type="entry name" value="Histidine kinase-like ATPase, C-terminal domain"/>
    <property type="match status" value="1"/>
</dbReference>
<reference evidence="2" key="1">
    <citation type="journal article" date="2015" name="Nature">
        <title>Complex archaea that bridge the gap between prokaryotes and eukaryotes.</title>
        <authorList>
            <person name="Spang A."/>
            <person name="Saw J.H."/>
            <person name="Jorgensen S.L."/>
            <person name="Zaremba-Niedzwiedzka K."/>
            <person name="Martijn J."/>
            <person name="Lind A.E."/>
            <person name="van Eijk R."/>
            <person name="Schleper C."/>
            <person name="Guy L."/>
            <person name="Ettema T.J."/>
        </authorList>
    </citation>
    <scope>NUCLEOTIDE SEQUENCE</scope>
</reference>
<protein>
    <recommendedName>
        <fullName evidence="1">Histidine kinase domain-containing protein</fullName>
    </recommendedName>
</protein>
<dbReference type="SMART" id="SM00387">
    <property type="entry name" value="HATPase_c"/>
    <property type="match status" value="1"/>
</dbReference>
<accession>A0A0F9JEB7</accession>
<dbReference type="SUPFAM" id="SSF55874">
    <property type="entry name" value="ATPase domain of HSP90 chaperone/DNA topoisomerase II/histidine kinase"/>
    <property type="match status" value="1"/>
</dbReference>
<dbReference type="PROSITE" id="PS50109">
    <property type="entry name" value="HIS_KIN"/>
    <property type="match status" value="1"/>
</dbReference>
<proteinExistence type="predicted"/>
<dbReference type="InterPro" id="IPR005467">
    <property type="entry name" value="His_kinase_dom"/>
</dbReference>
<organism evidence="2">
    <name type="scientific">marine sediment metagenome</name>
    <dbReference type="NCBI Taxonomy" id="412755"/>
    <lineage>
        <taxon>unclassified sequences</taxon>
        <taxon>metagenomes</taxon>
        <taxon>ecological metagenomes</taxon>
    </lineage>
</organism>
<dbReference type="InterPro" id="IPR036890">
    <property type="entry name" value="HATPase_C_sf"/>
</dbReference>
<dbReference type="PANTHER" id="PTHR43065">
    <property type="entry name" value="SENSOR HISTIDINE KINASE"/>
    <property type="match status" value="1"/>
</dbReference>
<gene>
    <name evidence="2" type="ORF">LCGC14_1465990</name>
</gene>
<dbReference type="EMBL" id="LAZR01010260">
    <property type="protein sequence ID" value="KKM67948.1"/>
    <property type="molecule type" value="Genomic_DNA"/>
</dbReference>
<comment type="caution">
    <text evidence="2">The sequence shown here is derived from an EMBL/GenBank/DDBJ whole genome shotgun (WGS) entry which is preliminary data.</text>
</comment>
<feature type="domain" description="Histidine kinase" evidence="1">
    <location>
        <begin position="72"/>
        <end position="158"/>
    </location>
</feature>